<dbReference type="InterPro" id="IPR051068">
    <property type="entry name" value="MFS_Domain-Containing_Protein"/>
</dbReference>
<feature type="transmembrane region" description="Helical" evidence="6">
    <location>
        <begin position="109"/>
        <end position="126"/>
    </location>
</feature>
<feature type="transmembrane region" description="Helical" evidence="6">
    <location>
        <begin position="173"/>
        <end position="195"/>
    </location>
</feature>
<dbReference type="PANTHER" id="PTHR23510">
    <property type="entry name" value="INNER MEMBRANE TRANSPORT PROTEIN YAJR"/>
    <property type="match status" value="1"/>
</dbReference>
<dbReference type="SUPFAM" id="SSF103473">
    <property type="entry name" value="MFS general substrate transporter"/>
    <property type="match status" value="1"/>
</dbReference>
<feature type="transmembrane region" description="Helical" evidence="6">
    <location>
        <begin position="215"/>
        <end position="235"/>
    </location>
</feature>
<feature type="transmembrane region" description="Helical" evidence="6">
    <location>
        <begin position="138"/>
        <end position="161"/>
    </location>
</feature>
<sequence>MSSKNDERGRIGSISSSVILKKPRPDVARALSTESSTDWRSIWVVSAIAFAASVQFSVYFSSLWPFLQEIDKTATEDFFGYITAIYSLGQALASPALGFWSNRIKQTKVPLLSGLVLMFIGNLLYGNTEWLPTGSRRYGMLLARFITGCGGGIIGVIRAYTATASSISDRSRAISINAGAFALGLTSGPAFQIAFTPIGYPGIQLGPIKLDMYTAPAYLACVMNTVGFICLLTLFKENYAAISNEEKLQNRFHAVPKFDKAAILVCLGTRFAQMFVITNLETIGSPYSMIMFHWTKSQAVLYNAIAQAGFGLIGFFIYLSYIVLNLGKILNPRIMCMTGLGLIFLFHSITFPWPFYSGHIAYRTPPHLHNGTWVGNSTADAGCNPDFDWCKTTPSVNVWLYLITYVSLIGLAFPGINISMNTLYSKIIGPRRQGTMQGLLFFSGSTARMLGPLFMASLFSRFGPRAAWGMELLVTFVCFIPWLVMYKRMVPLRSSHLQGPGDKYQNKHGWVERF</sequence>
<dbReference type="PANTHER" id="PTHR23510:SF3">
    <property type="entry name" value="MAJOR FACILITATOR SUPERFAMILY DOMAIN-CONTAINING PROTEIN 8"/>
    <property type="match status" value="1"/>
</dbReference>
<feature type="transmembrane region" description="Helical" evidence="6">
    <location>
        <begin position="261"/>
        <end position="280"/>
    </location>
</feature>
<dbReference type="WBParaSite" id="PSAMB.scaffold26size110003.g649.t1">
    <property type="protein sequence ID" value="PSAMB.scaffold26size110003.g649.t1"/>
    <property type="gene ID" value="PSAMB.scaffold26size110003.g649"/>
</dbReference>
<dbReference type="Gene3D" id="1.20.1250.20">
    <property type="entry name" value="MFS general substrate transporter like domains"/>
    <property type="match status" value="1"/>
</dbReference>
<feature type="transmembrane region" description="Helical" evidence="6">
    <location>
        <begin position="466"/>
        <end position="486"/>
    </location>
</feature>
<dbReference type="InterPro" id="IPR011701">
    <property type="entry name" value="MFS"/>
</dbReference>
<evidence type="ECO:0000256" key="3">
    <source>
        <dbReference type="ARBA" id="ARBA00022692"/>
    </source>
</evidence>
<feature type="transmembrane region" description="Helical" evidence="6">
    <location>
        <begin position="300"/>
        <end position="324"/>
    </location>
</feature>
<dbReference type="CDD" id="cd17326">
    <property type="entry name" value="MFS_MFSD8"/>
    <property type="match status" value="1"/>
</dbReference>
<dbReference type="AlphaFoldDB" id="A0A914VXB3"/>
<name>A0A914VXB3_9BILA</name>
<feature type="transmembrane region" description="Helical" evidence="6">
    <location>
        <begin position="42"/>
        <end position="66"/>
    </location>
</feature>
<evidence type="ECO:0000313" key="8">
    <source>
        <dbReference type="WBParaSite" id="PSAMB.scaffold26size110003.g649.t1"/>
    </source>
</evidence>
<keyword evidence="2" id="KW-0813">Transport</keyword>
<comment type="subcellular location">
    <subcellularLocation>
        <location evidence="1">Endomembrane system</location>
        <topology evidence="1">Multi-pass membrane protein</topology>
    </subcellularLocation>
</comment>
<organism evidence="7 8">
    <name type="scientific">Plectus sambesii</name>
    <dbReference type="NCBI Taxonomy" id="2011161"/>
    <lineage>
        <taxon>Eukaryota</taxon>
        <taxon>Metazoa</taxon>
        <taxon>Ecdysozoa</taxon>
        <taxon>Nematoda</taxon>
        <taxon>Chromadorea</taxon>
        <taxon>Plectida</taxon>
        <taxon>Plectina</taxon>
        <taxon>Plectoidea</taxon>
        <taxon>Plectidae</taxon>
        <taxon>Plectus</taxon>
    </lineage>
</organism>
<keyword evidence="3 6" id="KW-0812">Transmembrane</keyword>
<evidence type="ECO:0000256" key="5">
    <source>
        <dbReference type="ARBA" id="ARBA00023136"/>
    </source>
</evidence>
<dbReference type="Proteomes" id="UP000887566">
    <property type="component" value="Unplaced"/>
</dbReference>
<dbReference type="InterPro" id="IPR036259">
    <property type="entry name" value="MFS_trans_sf"/>
</dbReference>
<evidence type="ECO:0000313" key="7">
    <source>
        <dbReference type="Proteomes" id="UP000887566"/>
    </source>
</evidence>
<dbReference type="GO" id="GO:0022857">
    <property type="term" value="F:transmembrane transporter activity"/>
    <property type="evidence" value="ECO:0007669"/>
    <property type="project" value="InterPro"/>
</dbReference>
<protein>
    <submittedName>
        <fullName evidence="8">Major facilitator superfamily domain containing 8</fullName>
    </submittedName>
</protein>
<dbReference type="Pfam" id="PF07690">
    <property type="entry name" value="MFS_1"/>
    <property type="match status" value="2"/>
</dbReference>
<evidence type="ECO:0000256" key="4">
    <source>
        <dbReference type="ARBA" id="ARBA00022989"/>
    </source>
</evidence>
<proteinExistence type="predicted"/>
<feature type="transmembrane region" description="Helical" evidence="6">
    <location>
        <begin position="78"/>
        <end position="97"/>
    </location>
</feature>
<keyword evidence="7" id="KW-1185">Reference proteome</keyword>
<dbReference type="GO" id="GO:0005765">
    <property type="term" value="C:lysosomal membrane"/>
    <property type="evidence" value="ECO:0007669"/>
    <property type="project" value="TreeGrafter"/>
</dbReference>
<feature type="transmembrane region" description="Helical" evidence="6">
    <location>
        <begin position="439"/>
        <end position="460"/>
    </location>
</feature>
<reference evidence="8" key="1">
    <citation type="submission" date="2022-11" db="UniProtKB">
        <authorList>
            <consortium name="WormBaseParasite"/>
        </authorList>
    </citation>
    <scope>IDENTIFICATION</scope>
</reference>
<evidence type="ECO:0000256" key="1">
    <source>
        <dbReference type="ARBA" id="ARBA00004127"/>
    </source>
</evidence>
<evidence type="ECO:0000256" key="2">
    <source>
        <dbReference type="ARBA" id="ARBA00022448"/>
    </source>
</evidence>
<feature type="transmembrane region" description="Helical" evidence="6">
    <location>
        <begin position="336"/>
        <end position="356"/>
    </location>
</feature>
<dbReference type="GO" id="GO:0012505">
    <property type="term" value="C:endomembrane system"/>
    <property type="evidence" value="ECO:0007669"/>
    <property type="project" value="UniProtKB-SubCell"/>
</dbReference>
<keyword evidence="4 6" id="KW-1133">Transmembrane helix</keyword>
<feature type="transmembrane region" description="Helical" evidence="6">
    <location>
        <begin position="398"/>
        <end position="418"/>
    </location>
</feature>
<keyword evidence="5 6" id="KW-0472">Membrane</keyword>
<accession>A0A914VXB3</accession>
<evidence type="ECO:0000256" key="6">
    <source>
        <dbReference type="SAM" id="Phobius"/>
    </source>
</evidence>